<dbReference type="PANTHER" id="PTHR22904">
    <property type="entry name" value="TPR REPEAT CONTAINING PROTEIN"/>
    <property type="match status" value="1"/>
</dbReference>
<evidence type="ECO:0000256" key="1">
    <source>
        <dbReference type="ARBA" id="ARBA00022737"/>
    </source>
</evidence>
<feature type="region of interest" description="Disordered" evidence="3">
    <location>
        <begin position="1"/>
        <end position="24"/>
    </location>
</feature>
<evidence type="ECO:0000256" key="2">
    <source>
        <dbReference type="ARBA" id="ARBA00022803"/>
    </source>
</evidence>
<gene>
    <name evidence="4" type="ORF">PPROV_000992800</name>
</gene>
<name>A0A830HW76_9CHLO</name>
<evidence type="ECO:0000313" key="5">
    <source>
        <dbReference type="Proteomes" id="UP000660262"/>
    </source>
</evidence>
<keyword evidence="1" id="KW-0677">Repeat</keyword>
<proteinExistence type="predicted"/>
<dbReference type="Gene3D" id="1.25.40.10">
    <property type="entry name" value="Tetratricopeptide repeat domain"/>
    <property type="match status" value="1"/>
</dbReference>
<reference evidence="4" key="1">
    <citation type="submission" date="2020-10" db="EMBL/GenBank/DDBJ databases">
        <title>Unveiling of a novel bifunctional photoreceptor, Dualchrome1, isolated from a cosmopolitan green alga.</title>
        <authorList>
            <person name="Suzuki S."/>
            <person name="Kawachi M."/>
        </authorList>
    </citation>
    <scope>NUCLEOTIDE SEQUENCE</scope>
    <source>
        <strain evidence="4">NIES 2893</strain>
    </source>
</reference>
<accession>A0A830HW76</accession>
<sequence length="619" mass="63340">MSASASASVDDINNTSGSSALSLSRSRTLGNASYALREYEDAIGFYTNAITLADPPPPASSSSSPPASSSQHHQLAQVELARCFANRSAAYLKTVQKQPNNLQLALEDAKKAADYDPAWAKAHMRVGAAYTTIEAPPCAAVAYAKAARAANAANDNKALQEAETACVTALAASFAGLGLRRQLGMSQSAPTSEDLEAVLAPGGVEAIVEAFFVCPTSHAIAAASMLQVAVLAVSAEHKRTVTSPLTREVAMMRAAAAAALPNPLASAAGARLTANQETAELLVNACMGKSPLDAIAMAAGSAPLGSDGRGDGTVAASPPLACKALNTLCPSRLGSPYESNTVAFAATSALANLLEGAPAEVSREVARHAETAKALQRVLAFMVEAVPSQPTEAGLDSGTRACVELTAEARAAAAALSASRRMAEHADGDDAQRMWDLWNASLLTLAAPSEAFVAAANAVATSDVDIADDQEAMQQFLMHATHEGIRVGSAFAALGALARASDAAAAAIFDDERNGDLSDGVLSTIEAALIAVPTEAASAPCFSLIALAARRGTSAVRGGAVGRITAYEQVSLRPRLVAAIRELASTAPPASSYGRHVRAVGPSVRAEARTALRKVSEFL</sequence>
<dbReference type="PANTHER" id="PTHR22904:SF523">
    <property type="entry name" value="STRESS-INDUCED-PHOSPHOPROTEIN 1"/>
    <property type="match status" value="1"/>
</dbReference>
<dbReference type="SUPFAM" id="SSF48452">
    <property type="entry name" value="TPR-like"/>
    <property type="match status" value="1"/>
</dbReference>
<dbReference type="AlphaFoldDB" id="A0A830HW76"/>
<dbReference type="GO" id="GO:0051879">
    <property type="term" value="F:Hsp90 protein binding"/>
    <property type="evidence" value="ECO:0007669"/>
    <property type="project" value="TreeGrafter"/>
</dbReference>
<evidence type="ECO:0000313" key="4">
    <source>
        <dbReference type="EMBL" id="GHP11198.1"/>
    </source>
</evidence>
<feature type="compositionally biased region" description="Low complexity" evidence="3">
    <location>
        <begin position="15"/>
        <end position="24"/>
    </location>
</feature>
<organism evidence="4 5">
    <name type="scientific">Pycnococcus provasolii</name>
    <dbReference type="NCBI Taxonomy" id="41880"/>
    <lineage>
        <taxon>Eukaryota</taxon>
        <taxon>Viridiplantae</taxon>
        <taxon>Chlorophyta</taxon>
        <taxon>Pseudoscourfieldiophyceae</taxon>
        <taxon>Pseudoscourfieldiales</taxon>
        <taxon>Pycnococcaceae</taxon>
        <taxon>Pycnococcus</taxon>
    </lineage>
</organism>
<dbReference type="OrthoDB" id="2423701at2759"/>
<keyword evidence="5" id="KW-1185">Reference proteome</keyword>
<evidence type="ECO:0000256" key="3">
    <source>
        <dbReference type="SAM" id="MobiDB-lite"/>
    </source>
</evidence>
<protein>
    <submittedName>
        <fullName evidence="4">Uncharacterized protein</fullName>
    </submittedName>
</protein>
<keyword evidence="2" id="KW-0802">TPR repeat</keyword>
<feature type="compositionally biased region" description="Polar residues" evidence="3">
    <location>
        <begin position="1"/>
        <end position="14"/>
    </location>
</feature>
<dbReference type="InterPro" id="IPR011990">
    <property type="entry name" value="TPR-like_helical_dom_sf"/>
</dbReference>
<dbReference type="EMBL" id="BNJQ01000033">
    <property type="protein sequence ID" value="GHP11198.1"/>
    <property type="molecule type" value="Genomic_DNA"/>
</dbReference>
<dbReference type="Proteomes" id="UP000660262">
    <property type="component" value="Unassembled WGS sequence"/>
</dbReference>
<comment type="caution">
    <text evidence="4">The sequence shown here is derived from an EMBL/GenBank/DDBJ whole genome shotgun (WGS) entry which is preliminary data.</text>
</comment>